<evidence type="ECO:0000313" key="4">
    <source>
        <dbReference type="Proteomes" id="UP000298551"/>
    </source>
</evidence>
<reference evidence="4" key="1">
    <citation type="submission" date="2019-04" db="EMBL/GenBank/DDBJ databases">
        <title>Genome sequence of Pseudomonas putida 1290, an auxin catabolizing strain.</title>
        <authorList>
            <person name="Laird T.S."/>
            <person name="Leveau J.H.J."/>
        </authorList>
    </citation>
    <scope>NUCLEOTIDE SEQUENCE [LARGE SCALE GENOMIC DNA]</scope>
    <source>
        <strain evidence="4">1290</strain>
    </source>
</reference>
<protein>
    <submittedName>
        <fullName evidence="2">DUF1127 domain-containing protein</fullName>
    </submittedName>
</protein>
<name>A0A4D6XGR4_PSEPU</name>
<feature type="domain" description="YjiS-like" evidence="1">
    <location>
        <begin position="18"/>
        <end position="41"/>
    </location>
</feature>
<dbReference type="Proteomes" id="UP000298551">
    <property type="component" value="Chromosome"/>
</dbReference>
<dbReference type="AlphaFoldDB" id="A0A4D6XGR4"/>
<dbReference type="InterPro" id="IPR009506">
    <property type="entry name" value="YjiS-like"/>
</dbReference>
<dbReference type="EMBL" id="CP039371">
    <property type="protein sequence ID" value="QCI15592.1"/>
    <property type="molecule type" value="Genomic_DNA"/>
</dbReference>
<dbReference type="OrthoDB" id="6496803at2"/>
<proteinExistence type="predicted"/>
<evidence type="ECO:0000259" key="1">
    <source>
        <dbReference type="Pfam" id="PF06568"/>
    </source>
</evidence>
<evidence type="ECO:0000313" key="2">
    <source>
        <dbReference type="EMBL" id="QCI15592.1"/>
    </source>
</evidence>
<dbReference type="Pfam" id="PF06568">
    <property type="entry name" value="YjiS-like"/>
    <property type="match status" value="1"/>
</dbReference>
<accession>A0A4D6XGR4</accession>
<evidence type="ECO:0000313" key="3">
    <source>
        <dbReference type="EMBL" id="QCI15593.1"/>
    </source>
</evidence>
<reference evidence="2" key="2">
    <citation type="submission" date="2019-04" db="EMBL/GenBank/DDBJ databases">
        <title>Genome Sequence of Pseudomonas putida 1290, an Auxin Catabolizing Strain.</title>
        <authorList>
            <person name="Laird T.S."/>
            <person name="Leveau J.H.J."/>
        </authorList>
    </citation>
    <scope>NUCLEOTIDE SEQUENCE [LARGE SCALE GENOMIC DNA]</scope>
    <source>
        <strain evidence="2">1290</strain>
    </source>
</reference>
<dbReference type="EMBL" id="CP039371">
    <property type="protein sequence ID" value="QCI15593.1"/>
    <property type="molecule type" value="Genomic_DNA"/>
</dbReference>
<organism evidence="2 4">
    <name type="scientific">Pseudomonas putida</name>
    <name type="common">Arthrobacter siderocapsulatus</name>
    <dbReference type="NCBI Taxonomy" id="303"/>
    <lineage>
        <taxon>Bacteria</taxon>
        <taxon>Pseudomonadati</taxon>
        <taxon>Pseudomonadota</taxon>
        <taxon>Gammaproteobacteria</taxon>
        <taxon>Pseudomonadales</taxon>
        <taxon>Pseudomonadaceae</taxon>
        <taxon>Pseudomonas</taxon>
    </lineage>
</organism>
<gene>
    <name evidence="2" type="ORF">E6B08_29495</name>
    <name evidence="3" type="ORF">E6B08_29505</name>
</gene>
<sequence>MPSASSGERRCLPPGKVMCRALLELSDDALCDIGLSKEQARTEGRKPFWKD</sequence>